<name>A0ABN5VCK4_9ACTN</name>
<feature type="region of interest" description="Disordered" evidence="1">
    <location>
        <begin position="41"/>
        <end position="64"/>
    </location>
</feature>
<dbReference type="EMBL" id="AP018448">
    <property type="protein sequence ID" value="BBC31024.1"/>
    <property type="molecule type" value="Genomic_DNA"/>
</dbReference>
<reference evidence="2 3" key="2">
    <citation type="journal article" date="2023" name="ChemBioChem">
        <title>Acyltransferase Domain Exchange between Two Independent Type I Polyketide Synthases in the Same Producer Strain of Macrolide Antibiotics.</title>
        <authorList>
            <person name="Kudo F."/>
            <person name="Kishikawa K."/>
            <person name="Tsuboi K."/>
            <person name="Kido T."/>
            <person name="Usui T."/>
            <person name="Hashimoto J."/>
            <person name="Shin-Ya K."/>
            <person name="Miyanaga A."/>
            <person name="Eguchi T."/>
        </authorList>
    </citation>
    <scope>NUCLEOTIDE SEQUENCE [LARGE SCALE GENOMIC DNA]</scope>
    <source>
        <strain evidence="2 3">A-8890</strain>
    </source>
</reference>
<organism evidence="2 3">
    <name type="scientific">Streptomyces graminofaciens</name>
    <dbReference type="NCBI Taxonomy" id="68212"/>
    <lineage>
        <taxon>Bacteria</taxon>
        <taxon>Bacillati</taxon>
        <taxon>Actinomycetota</taxon>
        <taxon>Actinomycetes</taxon>
        <taxon>Kitasatosporales</taxon>
        <taxon>Streptomycetaceae</taxon>
        <taxon>Streptomyces</taxon>
    </lineage>
</organism>
<accession>A0ABN5VCK4</accession>
<proteinExistence type="predicted"/>
<evidence type="ECO:0000313" key="3">
    <source>
        <dbReference type="Proteomes" id="UP001321542"/>
    </source>
</evidence>
<keyword evidence="3" id="KW-1185">Reference proteome</keyword>
<protein>
    <submittedName>
        <fullName evidence="2">Uncharacterized protein</fullName>
    </submittedName>
</protein>
<evidence type="ECO:0000313" key="2">
    <source>
        <dbReference type="EMBL" id="BBC31024.1"/>
    </source>
</evidence>
<gene>
    <name evidence="2" type="ORF">SGFS_023180</name>
</gene>
<evidence type="ECO:0000256" key="1">
    <source>
        <dbReference type="SAM" id="MobiDB-lite"/>
    </source>
</evidence>
<dbReference type="Proteomes" id="UP001321542">
    <property type="component" value="Chromosome"/>
</dbReference>
<sequence>MHGKAPESPGSGVTRALRHAARPLRTWVIGSDQIRFPHGKAARGVRNRGGWDRSAVGRPASGFDGTGVVMAPDGLADAACS</sequence>
<reference evidence="2 3" key="1">
    <citation type="journal article" date="2010" name="ChemBioChem">
        <title>Cloning and characterization of the biosynthetic gene cluster of 16-membered macrolide antibiotic FD-891: involvement of a dual functional cytochrome P450 monooxygenase catalyzing epoxidation and hydroxylation.</title>
        <authorList>
            <person name="Kudo F."/>
            <person name="Motegi A."/>
            <person name="Mizoue K."/>
            <person name="Eguchi T."/>
        </authorList>
    </citation>
    <scope>NUCLEOTIDE SEQUENCE [LARGE SCALE GENOMIC DNA]</scope>
    <source>
        <strain evidence="2 3">A-8890</strain>
    </source>
</reference>